<evidence type="ECO:0000256" key="1">
    <source>
        <dbReference type="ARBA" id="ARBA00001974"/>
    </source>
</evidence>
<dbReference type="InterPro" id="IPR050151">
    <property type="entry name" value="Class-I_Pyr_Nuc-Dis_Oxidored"/>
</dbReference>
<dbReference type="RefSeq" id="WP_059387190.1">
    <property type="nucleotide sequence ID" value="NZ_BAVR01000015.1"/>
</dbReference>
<dbReference type="SUPFAM" id="SSF55424">
    <property type="entry name" value="FAD/NAD-linked reductases, dimerisation (C-terminal) domain"/>
    <property type="match status" value="1"/>
</dbReference>
<dbReference type="InterPro" id="IPR036188">
    <property type="entry name" value="FAD/NAD-bd_sf"/>
</dbReference>
<dbReference type="GO" id="GO:0006103">
    <property type="term" value="P:2-oxoglutarate metabolic process"/>
    <property type="evidence" value="ECO:0007669"/>
    <property type="project" value="TreeGrafter"/>
</dbReference>
<evidence type="ECO:0000313" key="12">
    <source>
        <dbReference type="EMBL" id="GAE88213.1"/>
    </source>
</evidence>
<accession>W4V5X6</accession>
<gene>
    <name evidence="12" type="ORF">JCM21531_1641</name>
</gene>
<feature type="domain" description="FAD/NAD(P)-binding" evidence="11">
    <location>
        <begin position="3"/>
        <end position="322"/>
    </location>
</feature>
<feature type="domain" description="Pyridine nucleotide-disulphide oxidoreductase dimerisation" evidence="10">
    <location>
        <begin position="341"/>
        <end position="416"/>
    </location>
</feature>
<dbReference type="Pfam" id="PF02852">
    <property type="entry name" value="Pyr_redox_dim"/>
    <property type="match status" value="1"/>
</dbReference>
<comment type="similarity">
    <text evidence="2 9">Belongs to the class-I pyridine nucleotide-disulfide oxidoreductase family.</text>
</comment>
<dbReference type="GO" id="GO:0004148">
    <property type="term" value="F:dihydrolipoyl dehydrogenase (NADH) activity"/>
    <property type="evidence" value="ECO:0007669"/>
    <property type="project" value="TreeGrafter"/>
</dbReference>
<evidence type="ECO:0000313" key="13">
    <source>
        <dbReference type="Proteomes" id="UP000019109"/>
    </source>
</evidence>
<dbReference type="PROSITE" id="PS00076">
    <property type="entry name" value="PYRIDINE_REDOX_1"/>
    <property type="match status" value="1"/>
</dbReference>
<evidence type="ECO:0000259" key="11">
    <source>
        <dbReference type="Pfam" id="PF07992"/>
    </source>
</evidence>
<dbReference type="EMBL" id="BAVR01000015">
    <property type="protein sequence ID" value="GAE88213.1"/>
    <property type="molecule type" value="Genomic_DNA"/>
</dbReference>
<dbReference type="InterPro" id="IPR023753">
    <property type="entry name" value="FAD/NAD-binding_dom"/>
</dbReference>
<proteinExistence type="inferred from homology"/>
<evidence type="ECO:0000256" key="9">
    <source>
        <dbReference type="RuleBase" id="RU003691"/>
    </source>
</evidence>
<keyword evidence="13" id="KW-1185">Reference proteome</keyword>
<dbReference type="Gene3D" id="3.50.50.60">
    <property type="entry name" value="FAD/NAD(P)-binding domain"/>
    <property type="match status" value="2"/>
</dbReference>
<evidence type="ECO:0000256" key="5">
    <source>
        <dbReference type="ARBA" id="ARBA00023002"/>
    </source>
</evidence>
<evidence type="ECO:0000256" key="7">
    <source>
        <dbReference type="ARBA" id="ARBA00023157"/>
    </source>
</evidence>
<reference evidence="12" key="1">
    <citation type="journal article" date="2014" name="Genome Announc.">
        <title>Draft Genome Sequence of Clostridium straminisolvens Strain JCM 21531T, Isolated from a Cellulose-Degrading Bacterial Community.</title>
        <authorList>
            <person name="Yuki M."/>
            <person name="Oshima K."/>
            <person name="Suda W."/>
            <person name="Sakamoto M."/>
            <person name="Kitamura K."/>
            <person name="Iida T."/>
            <person name="Hattori M."/>
            <person name="Ohkuma M."/>
        </authorList>
    </citation>
    <scope>NUCLEOTIDE SEQUENCE [LARGE SCALE GENOMIC DNA]</scope>
    <source>
        <strain evidence="12">JCM 21531</strain>
    </source>
</reference>
<evidence type="ECO:0000256" key="8">
    <source>
        <dbReference type="ARBA" id="ARBA00023284"/>
    </source>
</evidence>
<dbReference type="PRINTS" id="PR00411">
    <property type="entry name" value="PNDRDTASEI"/>
</dbReference>
<dbReference type="InterPro" id="IPR012999">
    <property type="entry name" value="Pyr_OxRdtase_I_AS"/>
</dbReference>
<dbReference type="AlphaFoldDB" id="W4V5X6"/>
<dbReference type="Proteomes" id="UP000019109">
    <property type="component" value="Unassembled WGS sequence"/>
</dbReference>
<dbReference type="OrthoDB" id="9807946at2"/>
<protein>
    <submittedName>
        <fullName evidence="12">Dihydrolipoamide dehydrogenase</fullName>
    </submittedName>
</protein>
<dbReference type="SUPFAM" id="SSF51905">
    <property type="entry name" value="FAD/NAD(P)-binding domain"/>
    <property type="match status" value="1"/>
</dbReference>
<keyword evidence="4 9" id="KW-0274">FAD</keyword>
<evidence type="ECO:0000256" key="6">
    <source>
        <dbReference type="ARBA" id="ARBA00023027"/>
    </source>
</evidence>
<dbReference type="PANTHER" id="PTHR22912">
    <property type="entry name" value="DISULFIDE OXIDOREDUCTASE"/>
    <property type="match status" value="1"/>
</dbReference>
<dbReference type="STRING" id="1294263.JCM21531_1641"/>
<keyword evidence="5 9" id="KW-0560">Oxidoreductase</keyword>
<dbReference type="Gene3D" id="3.30.390.30">
    <property type="match status" value="1"/>
</dbReference>
<keyword evidence="3 9" id="KW-0285">Flavoprotein</keyword>
<evidence type="ECO:0000256" key="4">
    <source>
        <dbReference type="ARBA" id="ARBA00022827"/>
    </source>
</evidence>
<sequence length="421" mass="45876">MSYDLIVIGGGPAGYWAARRASDENLRTLLIEKKSIGGTCLNEGCIPSKVLLNSAKLFTSVKEGAKFGVVADNVKFEPETVIERKNRIVKKLSGGILNQLKSRGTEIIYGKAKIIGKMDGVFELTVNDTVVRGKNLLIATGSKPKIPVIDGIMEGLENGYVLTNSEFLDLKSLPASLVILGAGAVGLETASYYSMLGCKVTVLEMSDRIALNTGRGFAENLMKIFRKKGIDFYFNSSILNISHDSITFYSNGREYVLHPDYVLLCTGRTPVVDELGIENIGLTPEKDGIKIDETCQTNISRVYAAGDVTGGSMLAHTAFRQADVCVNNILGKKDVMRYDNIPYVIYSCPEIAGVGETEESAAGKGINYEKHTLSLQYSGRFVAENESGFELCEILVDKNSRRLIGVHIAGSYVSEIYMVQL</sequence>
<dbReference type="PANTHER" id="PTHR22912:SF217">
    <property type="entry name" value="DIHYDROLIPOYL DEHYDROGENASE"/>
    <property type="match status" value="1"/>
</dbReference>
<dbReference type="PRINTS" id="PR00368">
    <property type="entry name" value="FADPNR"/>
</dbReference>
<dbReference type="GO" id="GO:0050660">
    <property type="term" value="F:flavin adenine dinucleotide binding"/>
    <property type="evidence" value="ECO:0007669"/>
    <property type="project" value="TreeGrafter"/>
</dbReference>
<dbReference type="InterPro" id="IPR016156">
    <property type="entry name" value="FAD/NAD-linked_Rdtase_dimer_sf"/>
</dbReference>
<dbReference type="InterPro" id="IPR004099">
    <property type="entry name" value="Pyr_nucl-diS_OxRdtase_dimer"/>
</dbReference>
<comment type="caution">
    <text evidence="12">The sequence shown here is derived from an EMBL/GenBank/DDBJ whole genome shotgun (WGS) entry which is preliminary data.</text>
</comment>
<keyword evidence="8 9" id="KW-0676">Redox-active center</keyword>
<keyword evidence="7" id="KW-1015">Disulfide bond</keyword>
<evidence type="ECO:0000256" key="3">
    <source>
        <dbReference type="ARBA" id="ARBA00022630"/>
    </source>
</evidence>
<name>W4V5X6_9FIRM</name>
<evidence type="ECO:0000256" key="2">
    <source>
        <dbReference type="ARBA" id="ARBA00007532"/>
    </source>
</evidence>
<keyword evidence="6" id="KW-0520">NAD</keyword>
<comment type="cofactor">
    <cofactor evidence="1">
        <name>FAD</name>
        <dbReference type="ChEBI" id="CHEBI:57692"/>
    </cofactor>
</comment>
<organism evidence="12 13">
    <name type="scientific">Acetivibrio straminisolvens JCM 21531</name>
    <dbReference type="NCBI Taxonomy" id="1294263"/>
    <lineage>
        <taxon>Bacteria</taxon>
        <taxon>Bacillati</taxon>
        <taxon>Bacillota</taxon>
        <taxon>Clostridia</taxon>
        <taxon>Eubacteriales</taxon>
        <taxon>Oscillospiraceae</taxon>
        <taxon>Acetivibrio</taxon>
    </lineage>
</organism>
<evidence type="ECO:0000259" key="10">
    <source>
        <dbReference type="Pfam" id="PF02852"/>
    </source>
</evidence>
<dbReference type="Pfam" id="PF07992">
    <property type="entry name" value="Pyr_redox_2"/>
    <property type="match status" value="1"/>
</dbReference>